<proteinExistence type="inferred from homology"/>
<sequence length="370" mass="41990">MDINQWEMCVSSAGLALDSPGPATSHDTMEDTLLGCSPALKRNHSDSLDTDAFQPLEQDENKENESFEFKKPTKPASRGCRDGRGVGARQNSSPAQVINDEEMPSDVSSLWTAPLVMRRAENRAKRCRLFGSSSMSSIAGRTTQKRMERSQEENSPSKSKKRKSLPGTSEDSTVGGSRVAEGRFLTPAEYLLESELLDDSQLEFSQSCLLQSYLFDTVDGKHQDLKYIDSEMIVSVLTGKFESFIKQCVIIDCRYPYEYEGGHIKGAINLHMEEEVQNFLLKKPIQPSENKRVIVVFHCEFSSERGPRMCRFVREQDRLSNEYPNLHYPELYVLKGGYKDFFSSDRCSLPGWNPQPWQDQLQLGWNILPR</sequence>
<dbReference type="SMART" id="SM00450">
    <property type="entry name" value="RHOD"/>
    <property type="match status" value="1"/>
</dbReference>
<dbReference type="SUPFAM" id="SSF52821">
    <property type="entry name" value="Rhodanese/Cell cycle control phosphatase"/>
    <property type="match status" value="1"/>
</dbReference>
<dbReference type="Pfam" id="PF06617">
    <property type="entry name" value="M-inducer_phosp"/>
    <property type="match status" value="2"/>
</dbReference>
<evidence type="ECO:0000256" key="2">
    <source>
        <dbReference type="ARBA" id="ARBA00022618"/>
    </source>
</evidence>
<dbReference type="Ensembl" id="ENSCUST00005005139.1">
    <property type="protein sequence ID" value="ENSCUSP00005004933.1"/>
    <property type="gene ID" value="ENSCUSG00005003174.1"/>
</dbReference>
<dbReference type="CDD" id="cd01530">
    <property type="entry name" value="Cdc25"/>
    <property type="match status" value="1"/>
</dbReference>
<evidence type="ECO:0000256" key="1">
    <source>
        <dbReference type="ARBA" id="ARBA00011065"/>
    </source>
</evidence>
<comment type="similarity">
    <text evidence="1 7">Belongs to the MPI phosphatase family.</text>
</comment>
<keyword evidence="11" id="KW-1185">Reference proteome</keyword>
<dbReference type="GO" id="GO:0004725">
    <property type="term" value="F:protein tyrosine phosphatase activity"/>
    <property type="evidence" value="ECO:0007669"/>
    <property type="project" value="UniProtKB-UniRule"/>
</dbReference>
<keyword evidence="3 7" id="KW-0498">Mitosis</keyword>
<organism evidence="10 11">
    <name type="scientific">Catharus ustulatus</name>
    <name type="common">Russet-backed thrush</name>
    <name type="synonym">Hylocichla ustulatus</name>
    <dbReference type="NCBI Taxonomy" id="91951"/>
    <lineage>
        <taxon>Eukaryota</taxon>
        <taxon>Metazoa</taxon>
        <taxon>Chordata</taxon>
        <taxon>Craniata</taxon>
        <taxon>Vertebrata</taxon>
        <taxon>Euteleostomi</taxon>
        <taxon>Archelosauria</taxon>
        <taxon>Archosauria</taxon>
        <taxon>Dinosauria</taxon>
        <taxon>Saurischia</taxon>
        <taxon>Theropoda</taxon>
        <taxon>Coelurosauria</taxon>
        <taxon>Aves</taxon>
        <taxon>Neognathae</taxon>
        <taxon>Neoaves</taxon>
        <taxon>Telluraves</taxon>
        <taxon>Australaves</taxon>
        <taxon>Passeriformes</taxon>
        <taxon>Turdidae</taxon>
        <taxon>Catharus</taxon>
    </lineage>
</organism>
<dbReference type="PANTHER" id="PTHR10828">
    <property type="entry name" value="M-PHASE INDUCER PHOSPHATASE DUAL SPECIFICITY PHOSPHATASE CDC25"/>
    <property type="match status" value="1"/>
</dbReference>
<dbReference type="AlphaFoldDB" id="A0A8C3TVK3"/>
<dbReference type="GO" id="GO:0005737">
    <property type="term" value="C:cytoplasm"/>
    <property type="evidence" value="ECO:0007669"/>
    <property type="project" value="TreeGrafter"/>
</dbReference>
<dbReference type="GO" id="GO:0051301">
    <property type="term" value="P:cell division"/>
    <property type="evidence" value="ECO:0007669"/>
    <property type="project" value="UniProtKB-UniRule"/>
</dbReference>
<feature type="domain" description="Rhodanese" evidence="9">
    <location>
        <begin position="244"/>
        <end position="350"/>
    </location>
</feature>
<dbReference type="InterPro" id="IPR001763">
    <property type="entry name" value="Rhodanese-like_dom"/>
</dbReference>
<evidence type="ECO:0000313" key="10">
    <source>
        <dbReference type="Ensembl" id="ENSCUSP00005004933.1"/>
    </source>
</evidence>
<reference evidence="10" key="3">
    <citation type="submission" date="2025-09" db="UniProtKB">
        <authorList>
            <consortium name="Ensembl"/>
        </authorList>
    </citation>
    <scope>IDENTIFICATION</scope>
</reference>
<dbReference type="Gene3D" id="3.40.250.10">
    <property type="entry name" value="Rhodanese-like domain"/>
    <property type="match status" value="1"/>
</dbReference>
<dbReference type="InterPro" id="IPR036873">
    <property type="entry name" value="Rhodanese-like_dom_sf"/>
</dbReference>
<dbReference type="GO" id="GO:0000086">
    <property type="term" value="P:G2/M transition of mitotic cell cycle"/>
    <property type="evidence" value="ECO:0007669"/>
    <property type="project" value="TreeGrafter"/>
</dbReference>
<evidence type="ECO:0000256" key="8">
    <source>
        <dbReference type="SAM" id="MobiDB-lite"/>
    </source>
</evidence>
<feature type="region of interest" description="Disordered" evidence="8">
    <location>
        <begin position="136"/>
        <end position="178"/>
    </location>
</feature>
<name>A0A8C3TVK3_CATUS</name>
<feature type="region of interest" description="Disordered" evidence="8">
    <location>
        <begin position="54"/>
        <end position="101"/>
    </location>
</feature>
<protein>
    <recommendedName>
        <fullName evidence="7">M-phase inducer phosphatase</fullName>
        <ecNumber evidence="7">3.1.3.48</ecNumber>
    </recommendedName>
</protein>
<dbReference type="PANTHER" id="PTHR10828:SF46">
    <property type="entry name" value="M-PHASE INDUCER PHOSPHATASE 1"/>
    <property type="match status" value="1"/>
</dbReference>
<dbReference type="Proteomes" id="UP000694563">
    <property type="component" value="Chromosome 1"/>
</dbReference>
<keyword evidence="6 7" id="KW-0131">Cell cycle</keyword>
<accession>A0A8C3TVK3</accession>
<dbReference type="Pfam" id="PF00581">
    <property type="entry name" value="Rhodanese"/>
    <property type="match status" value="1"/>
</dbReference>
<feature type="compositionally biased region" description="Polar residues" evidence="8">
    <location>
        <begin position="166"/>
        <end position="175"/>
    </location>
</feature>
<evidence type="ECO:0000256" key="6">
    <source>
        <dbReference type="ARBA" id="ARBA00023306"/>
    </source>
</evidence>
<reference evidence="10" key="2">
    <citation type="submission" date="2025-08" db="UniProtKB">
        <authorList>
            <consortium name="Ensembl"/>
        </authorList>
    </citation>
    <scope>IDENTIFICATION</scope>
</reference>
<dbReference type="FunFam" id="3.40.250.10:FF:000004">
    <property type="entry name" value="M-phase inducer phosphatase 1 isoform X1"/>
    <property type="match status" value="1"/>
</dbReference>
<dbReference type="GO" id="GO:0010971">
    <property type="term" value="P:positive regulation of G2/M transition of mitotic cell cycle"/>
    <property type="evidence" value="ECO:0007669"/>
    <property type="project" value="TreeGrafter"/>
</dbReference>
<evidence type="ECO:0000256" key="5">
    <source>
        <dbReference type="ARBA" id="ARBA00022912"/>
    </source>
</evidence>
<dbReference type="PROSITE" id="PS50206">
    <property type="entry name" value="RHODANESE_3"/>
    <property type="match status" value="1"/>
</dbReference>
<feature type="compositionally biased region" description="Basic and acidic residues" evidence="8">
    <location>
        <begin position="59"/>
        <end position="71"/>
    </location>
</feature>
<evidence type="ECO:0000259" key="9">
    <source>
        <dbReference type="PROSITE" id="PS50206"/>
    </source>
</evidence>
<evidence type="ECO:0000313" key="11">
    <source>
        <dbReference type="Proteomes" id="UP000694563"/>
    </source>
</evidence>
<dbReference type="PRINTS" id="PR00716">
    <property type="entry name" value="MPIPHPHTASE"/>
</dbReference>
<evidence type="ECO:0000256" key="3">
    <source>
        <dbReference type="ARBA" id="ARBA00022776"/>
    </source>
</evidence>
<comment type="function">
    <text evidence="7">Tyrosine protein phosphatase which functions as a dosage-dependent inducer of mitotic progression.</text>
</comment>
<evidence type="ECO:0000256" key="7">
    <source>
        <dbReference type="RuleBase" id="RU368028"/>
    </source>
</evidence>
<evidence type="ECO:0000256" key="4">
    <source>
        <dbReference type="ARBA" id="ARBA00022801"/>
    </source>
</evidence>
<dbReference type="InterPro" id="IPR000751">
    <property type="entry name" value="MPI_Phosphatase"/>
</dbReference>
<keyword evidence="2 7" id="KW-0132">Cell division</keyword>
<dbReference type="GO" id="GO:0110032">
    <property type="term" value="P:positive regulation of G2/MI transition of meiotic cell cycle"/>
    <property type="evidence" value="ECO:0007669"/>
    <property type="project" value="TreeGrafter"/>
</dbReference>
<dbReference type="GO" id="GO:0005634">
    <property type="term" value="C:nucleus"/>
    <property type="evidence" value="ECO:0007669"/>
    <property type="project" value="TreeGrafter"/>
</dbReference>
<comment type="catalytic activity">
    <reaction evidence="7">
        <text>O-phospho-L-tyrosyl-[protein] + H2O = L-tyrosyl-[protein] + phosphate</text>
        <dbReference type="Rhea" id="RHEA:10684"/>
        <dbReference type="Rhea" id="RHEA-COMP:10136"/>
        <dbReference type="Rhea" id="RHEA-COMP:20101"/>
        <dbReference type="ChEBI" id="CHEBI:15377"/>
        <dbReference type="ChEBI" id="CHEBI:43474"/>
        <dbReference type="ChEBI" id="CHEBI:46858"/>
        <dbReference type="ChEBI" id="CHEBI:61978"/>
        <dbReference type="EC" id="3.1.3.48"/>
    </reaction>
</comment>
<keyword evidence="4 7" id="KW-0378">Hydrolase</keyword>
<dbReference type="EC" id="3.1.3.48" evidence="7"/>
<reference evidence="10" key="1">
    <citation type="submission" date="2020-10" db="EMBL/GenBank/DDBJ databases">
        <title>Catharus ustulatus (Swainson's thrush) genome, bCatUst1, primary haplotype v2.</title>
        <authorList>
            <person name="Delmore K."/>
            <person name="Vafadar M."/>
            <person name="Formenti G."/>
            <person name="Chow W."/>
            <person name="Pelan S."/>
            <person name="Howe K."/>
            <person name="Rhie A."/>
            <person name="Mountcastle J."/>
            <person name="Haase B."/>
            <person name="Fedrigo O."/>
            <person name="Jarvis E.D."/>
        </authorList>
    </citation>
    <scope>NUCLEOTIDE SEQUENCE [LARGE SCALE GENOMIC DNA]</scope>
</reference>
<keyword evidence="5 7" id="KW-0904">Protein phosphatase</keyword>